<evidence type="ECO:0000313" key="2">
    <source>
        <dbReference type="EMBL" id="GEK41308.1"/>
    </source>
</evidence>
<proteinExistence type="predicted"/>
<evidence type="ECO:0000259" key="1">
    <source>
        <dbReference type="Pfam" id="PF01248"/>
    </source>
</evidence>
<dbReference type="Gene3D" id="3.30.1330.30">
    <property type="match status" value="1"/>
</dbReference>
<dbReference type="Proteomes" id="UP000321722">
    <property type="component" value="Unassembled WGS sequence"/>
</dbReference>
<protein>
    <submittedName>
        <fullName evidence="2">50S ribosomal protein L7ae</fullName>
    </submittedName>
</protein>
<dbReference type="InterPro" id="IPR004038">
    <property type="entry name" value="Ribosomal_eL8/eL30/eS12/Gad45"/>
</dbReference>
<dbReference type="GO" id="GO:0005840">
    <property type="term" value="C:ribosome"/>
    <property type="evidence" value="ECO:0007669"/>
    <property type="project" value="UniProtKB-KW"/>
</dbReference>
<keyword evidence="2" id="KW-0689">Ribosomal protein</keyword>
<comment type="caution">
    <text evidence="2">The sequence shown here is derived from an EMBL/GenBank/DDBJ whole genome shotgun (WGS) entry which is preliminary data.</text>
</comment>
<accession>A0A510WQ16</accession>
<organism evidence="2 3">
    <name type="scientific">Ligilactobacillus aviarius</name>
    <dbReference type="NCBI Taxonomy" id="1606"/>
    <lineage>
        <taxon>Bacteria</taxon>
        <taxon>Bacillati</taxon>
        <taxon>Bacillota</taxon>
        <taxon>Bacilli</taxon>
        <taxon>Lactobacillales</taxon>
        <taxon>Lactobacillaceae</taxon>
        <taxon>Ligilactobacillus</taxon>
    </lineage>
</organism>
<dbReference type="SUPFAM" id="SSF55315">
    <property type="entry name" value="L30e-like"/>
    <property type="match status" value="1"/>
</dbReference>
<reference evidence="2 3" key="1">
    <citation type="submission" date="2019-07" db="EMBL/GenBank/DDBJ databases">
        <title>Whole genome shotgun sequence of Lactobacillus aviarius subsp. aviarius NBRC 102162.</title>
        <authorList>
            <person name="Hosoyama A."/>
            <person name="Uohara A."/>
            <person name="Ohji S."/>
            <person name="Ichikawa N."/>
        </authorList>
    </citation>
    <scope>NUCLEOTIDE SEQUENCE [LARGE SCALE GENOMIC DNA]</scope>
    <source>
        <strain evidence="2 3">NBRC 102162</strain>
    </source>
</reference>
<dbReference type="Pfam" id="PF01248">
    <property type="entry name" value="Ribosomal_L7Ae"/>
    <property type="match status" value="1"/>
</dbReference>
<dbReference type="NCBIfam" id="NF005585">
    <property type="entry name" value="PRK07283.1"/>
    <property type="match status" value="1"/>
</dbReference>
<gene>
    <name evidence="2" type="ORF">LAV01_01400</name>
</gene>
<feature type="domain" description="Ribosomal protein eL8/eL30/eS12/Gadd45" evidence="1">
    <location>
        <begin position="7"/>
        <end position="94"/>
    </location>
</feature>
<dbReference type="EMBL" id="BJUI01000001">
    <property type="protein sequence ID" value="GEK41308.1"/>
    <property type="molecule type" value="Genomic_DNA"/>
</dbReference>
<keyword evidence="2" id="KW-0687">Ribonucleoprotein</keyword>
<dbReference type="InterPro" id="IPR029064">
    <property type="entry name" value="Ribosomal_eL30-like_sf"/>
</dbReference>
<evidence type="ECO:0000313" key="3">
    <source>
        <dbReference type="Proteomes" id="UP000321722"/>
    </source>
</evidence>
<sequence>MVMNKKQVLNLLGLAQRARKITTGEDLVLKKIQKHQAQIVFLAADCGQTTQKKFSDKCQSYQVPLATNFTRAELSVAIGQVRSIIAVTDSGFGKKLKSLLFSE</sequence>
<keyword evidence="3" id="KW-1185">Reference proteome</keyword>
<name>A0A510WQ16_9LACO</name>
<dbReference type="AlphaFoldDB" id="A0A510WQ16"/>